<feature type="compositionally biased region" description="Acidic residues" evidence="1">
    <location>
        <begin position="331"/>
        <end position="347"/>
    </location>
</feature>
<gene>
    <name evidence="2" type="ORF">CGI_10026480</name>
</gene>
<dbReference type="SMART" id="SM00356">
    <property type="entry name" value="ZnF_C3H1"/>
    <property type="match status" value="1"/>
</dbReference>
<reference evidence="2" key="1">
    <citation type="journal article" date="2012" name="Nature">
        <title>The oyster genome reveals stress adaptation and complexity of shell formation.</title>
        <authorList>
            <person name="Zhang G."/>
            <person name="Fang X."/>
            <person name="Guo X."/>
            <person name="Li L."/>
            <person name="Luo R."/>
            <person name="Xu F."/>
            <person name="Yang P."/>
            <person name="Zhang L."/>
            <person name="Wang X."/>
            <person name="Qi H."/>
            <person name="Xiong Z."/>
            <person name="Que H."/>
            <person name="Xie Y."/>
            <person name="Holland P.W."/>
            <person name="Paps J."/>
            <person name="Zhu Y."/>
            <person name="Wu F."/>
            <person name="Chen Y."/>
            <person name="Wang J."/>
            <person name="Peng C."/>
            <person name="Meng J."/>
            <person name="Yang L."/>
            <person name="Liu J."/>
            <person name="Wen B."/>
            <person name="Zhang N."/>
            <person name="Huang Z."/>
            <person name="Zhu Q."/>
            <person name="Feng Y."/>
            <person name="Mount A."/>
            <person name="Hedgecock D."/>
            <person name="Xu Z."/>
            <person name="Liu Y."/>
            <person name="Domazet-Loso T."/>
            <person name="Du Y."/>
            <person name="Sun X."/>
            <person name="Zhang S."/>
            <person name="Liu B."/>
            <person name="Cheng P."/>
            <person name="Jiang X."/>
            <person name="Li J."/>
            <person name="Fan D."/>
            <person name="Wang W."/>
            <person name="Fu W."/>
            <person name="Wang T."/>
            <person name="Wang B."/>
            <person name="Zhang J."/>
            <person name="Peng Z."/>
            <person name="Li Y."/>
            <person name="Li N."/>
            <person name="Wang J."/>
            <person name="Chen M."/>
            <person name="He Y."/>
            <person name="Tan F."/>
            <person name="Song X."/>
            <person name="Zheng Q."/>
            <person name="Huang R."/>
            <person name="Yang H."/>
            <person name="Du X."/>
            <person name="Chen L."/>
            <person name="Yang M."/>
            <person name="Gaffney P.M."/>
            <person name="Wang S."/>
            <person name="Luo L."/>
            <person name="She Z."/>
            <person name="Ming Y."/>
            <person name="Huang W."/>
            <person name="Zhang S."/>
            <person name="Huang B."/>
            <person name="Zhang Y."/>
            <person name="Qu T."/>
            <person name="Ni P."/>
            <person name="Miao G."/>
            <person name="Wang J."/>
            <person name="Wang Q."/>
            <person name="Steinberg C.E."/>
            <person name="Wang H."/>
            <person name="Li N."/>
            <person name="Qian L."/>
            <person name="Zhang G."/>
            <person name="Li Y."/>
            <person name="Yang H."/>
            <person name="Liu X."/>
            <person name="Wang J."/>
            <person name="Yin Y."/>
            <person name="Wang J."/>
        </authorList>
    </citation>
    <scope>NUCLEOTIDE SEQUENCE [LARGE SCALE GENOMIC DNA]</scope>
    <source>
        <strain evidence="2">05x7-T-G4-1.051#20</strain>
    </source>
</reference>
<protein>
    <submittedName>
        <fullName evidence="2">Zinc finger CCCH domain-containing protein 18</fullName>
    </submittedName>
</protein>
<dbReference type="InterPro" id="IPR041367">
    <property type="entry name" value="Znf-CCCH_4"/>
</dbReference>
<organism evidence="2">
    <name type="scientific">Magallana gigas</name>
    <name type="common">Pacific oyster</name>
    <name type="synonym">Crassostrea gigas</name>
    <dbReference type="NCBI Taxonomy" id="29159"/>
    <lineage>
        <taxon>Eukaryota</taxon>
        <taxon>Metazoa</taxon>
        <taxon>Spiralia</taxon>
        <taxon>Lophotrochozoa</taxon>
        <taxon>Mollusca</taxon>
        <taxon>Bivalvia</taxon>
        <taxon>Autobranchia</taxon>
        <taxon>Pteriomorphia</taxon>
        <taxon>Ostreida</taxon>
        <taxon>Ostreoidea</taxon>
        <taxon>Ostreidae</taxon>
        <taxon>Magallana</taxon>
    </lineage>
</organism>
<feature type="compositionally biased region" description="Acidic residues" evidence="1">
    <location>
        <begin position="117"/>
        <end position="130"/>
    </location>
</feature>
<dbReference type="Gene3D" id="4.10.1000.10">
    <property type="entry name" value="Zinc finger, CCCH-type"/>
    <property type="match status" value="1"/>
</dbReference>
<feature type="compositionally biased region" description="Pro residues" evidence="1">
    <location>
        <begin position="1054"/>
        <end position="1064"/>
    </location>
</feature>
<dbReference type="InterPro" id="IPR052647">
    <property type="entry name" value="Zinc_finger_CCCH-type"/>
</dbReference>
<dbReference type="PROSITE" id="PS50103">
    <property type="entry name" value="ZF_C3H1"/>
    <property type="match status" value="1"/>
</dbReference>
<feature type="compositionally biased region" description="Polar residues" evidence="1">
    <location>
        <begin position="1"/>
        <end position="10"/>
    </location>
</feature>
<feature type="compositionally biased region" description="Polar residues" evidence="1">
    <location>
        <begin position="84"/>
        <end position="96"/>
    </location>
</feature>
<dbReference type="SUPFAM" id="SSF90229">
    <property type="entry name" value="CCCH zinc finger"/>
    <property type="match status" value="1"/>
</dbReference>
<feature type="compositionally biased region" description="Basic and acidic residues" evidence="1">
    <location>
        <begin position="148"/>
        <end position="177"/>
    </location>
</feature>
<feature type="compositionally biased region" description="Polar residues" evidence="1">
    <location>
        <begin position="178"/>
        <end position="197"/>
    </location>
</feature>
<feature type="compositionally biased region" description="Acidic residues" evidence="1">
    <location>
        <begin position="484"/>
        <end position="496"/>
    </location>
</feature>
<feature type="compositionally biased region" description="Basic and acidic residues" evidence="1">
    <location>
        <begin position="497"/>
        <end position="523"/>
    </location>
</feature>
<dbReference type="Pfam" id="PF18044">
    <property type="entry name" value="zf-CCCH_4"/>
    <property type="match status" value="1"/>
</dbReference>
<evidence type="ECO:0000313" key="2">
    <source>
        <dbReference type="EMBL" id="EKC40800.1"/>
    </source>
</evidence>
<name>K1RH49_MAGGI</name>
<dbReference type="GO" id="GO:0071011">
    <property type="term" value="C:precatalytic spliceosome"/>
    <property type="evidence" value="ECO:0007669"/>
    <property type="project" value="TreeGrafter"/>
</dbReference>
<accession>K1RH49</accession>
<feature type="compositionally biased region" description="Low complexity" evidence="1">
    <location>
        <begin position="1074"/>
        <end position="1087"/>
    </location>
</feature>
<feature type="compositionally biased region" description="Basic and acidic residues" evidence="1">
    <location>
        <begin position="247"/>
        <end position="260"/>
    </location>
</feature>
<feature type="region of interest" description="Disordered" evidence="1">
    <location>
        <begin position="799"/>
        <end position="818"/>
    </location>
</feature>
<dbReference type="GO" id="GO:0003723">
    <property type="term" value="F:RNA binding"/>
    <property type="evidence" value="ECO:0007669"/>
    <property type="project" value="TreeGrafter"/>
</dbReference>
<dbReference type="EMBL" id="JH818113">
    <property type="protein sequence ID" value="EKC40800.1"/>
    <property type="molecule type" value="Genomic_DNA"/>
</dbReference>
<feature type="compositionally biased region" description="Polar residues" evidence="1">
    <location>
        <begin position="217"/>
        <end position="234"/>
    </location>
</feature>
<dbReference type="InterPro" id="IPR000571">
    <property type="entry name" value="Znf_CCCH"/>
</dbReference>
<feature type="compositionally biased region" description="Basic and acidic residues" evidence="1">
    <location>
        <begin position="437"/>
        <end position="451"/>
    </location>
</feature>
<dbReference type="InParanoid" id="K1RH49"/>
<feature type="compositionally biased region" description="Basic and acidic residues" evidence="1">
    <location>
        <begin position="969"/>
        <end position="984"/>
    </location>
</feature>
<dbReference type="GO" id="GO:0046872">
    <property type="term" value="F:metal ion binding"/>
    <property type="evidence" value="ECO:0007669"/>
    <property type="project" value="InterPro"/>
</dbReference>
<feature type="compositionally biased region" description="Low complexity" evidence="1">
    <location>
        <begin position="987"/>
        <end position="1001"/>
    </location>
</feature>
<feature type="region of interest" description="Disordered" evidence="1">
    <location>
        <begin position="969"/>
        <end position="1121"/>
    </location>
</feature>
<dbReference type="PANTHER" id="PTHR46582:SF1">
    <property type="entry name" value="ZINC FINGER CCCH DOMAIN-CONTAINING PROTEIN 18"/>
    <property type="match status" value="1"/>
</dbReference>
<feature type="compositionally biased region" description="Acidic residues" evidence="1">
    <location>
        <begin position="235"/>
        <end position="246"/>
    </location>
</feature>
<feature type="compositionally biased region" description="Basic and acidic residues" evidence="1">
    <location>
        <begin position="1106"/>
        <end position="1121"/>
    </location>
</feature>
<dbReference type="PANTHER" id="PTHR46582">
    <property type="entry name" value="ZINC FINGER CCCH DOMAIN-CONTAINING PROTEIN 18"/>
    <property type="match status" value="1"/>
</dbReference>
<feature type="compositionally biased region" description="Polar residues" evidence="1">
    <location>
        <begin position="23"/>
        <end position="32"/>
    </location>
</feature>
<feature type="compositionally biased region" description="Basic and acidic residues" evidence="1">
    <location>
        <begin position="388"/>
        <end position="400"/>
    </location>
</feature>
<dbReference type="InterPro" id="IPR036855">
    <property type="entry name" value="Znf_CCCH_sf"/>
</dbReference>
<feature type="compositionally biased region" description="Pro residues" evidence="1">
    <location>
        <begin position="1088"/>
        <end position="1104"/>
    </location>
</feature>
<feature type="region of interest" description="Disordered" evidence="1">
    <location>
        <begin position="1"/>
        <end position="546"/>
    </location>
</feature>
<proteinExistence type="predicted"/>
<feature type="compositionally biased region" description="Basic and acidic residues" evidence="1">
    <location>
        <begin position="103"/>
        <end position="116"/>
    </location>
</feature>
<feature type="compositionally biased region" description="Basic and acidic residues" evidence="1">
    <location>
        <begin position="361"/>
        <end position="376"/>
    </location>
</feature>
<evidence type="ECO:0000256" key="1">
    <source>
        <dbReference type="SAM" id="MobiDB-lite"/>
    </source>
</evidence>
<feature type="compositionally biased region" description="Basic and acidic residues" evidence="1">
    <location>
        <begin position="460"/>
        <end position="476"/>
    </location>
</feature>
<sequence>MDDDTATVTPTKDEKSEIDANNGDLTCGSTNDEQLEKDASHDDLEDADKISSSPLDRKIESEEDQVEDQKNEEEAASPSLSPSVNDENTSSPVGNNEESPEESEIRKEEESKKGDNSEDLASESQEELACDYEVSNLGNEAEQDSQDIESKQKLDNEGVVDDERNFRDINEISREASENAQSRTIIDNTEEISNQNDVCRDSVDKSVGSPENEESVNQDLPSETNSGRNTQGSDIESDEDVNEWEDDVAKNDEAPTRDIEESMDLDDNSGAQHVKEAEEVSSDDENETQSSQVSQSSQISQSELSQGNEEEEDKAGNNEEIVENPLSPAEDISESEAGELSDEEEEEKEKPEGKEDEWDLDLTKKGDNVHHDRPLAETEDINSPESDLQEREKTPIRDLDSAASPISEEGNLSDIDLEKRRREMYNDISDEEESFSDEEKIDNYKVDDVVKETIQTNDSSSKRAEVKKDRKVDKFHNQSSMGEEQVELDYDEDVGEEDGRGHEDKEKIDDSRGGENEAEKRETEEDEDCEEGEIREPGTRKPFIPPICRFFTRGACTWGNNCRFIHPGVNDKGNYRMIERPEFGPATYGQGSGPWQGPGEKPAAEEIEEEELPPPPPMPPKVETAWERGLRHAKEQLKKANMRKEQETDFEQKRLNLSVEEEFEINKENDRYKNLHKDPYYDQYDDEYYDKLPSKRSPSPIGWQRGQYENFEEREHPPQKFMRDPFPERHPPERYELCISLKGNLPLTDTSHGWRNLPLPGKLGTPPYTDTLLTCGTIHGEGQNHQRRKQEVLEVGHEVGGGPGAPTATPPRSLQGRGPPPTAPIAVGPHAAAPHLHHVENLEVPYLVSQDPLDLLEDSPVRIRGLPQGCLEDLHQSQIGGGDPKLRLDHLLNNSHLREWDNPKGLEDMVEGTVAAVDLDRGAGLLHLGPHGPLVPAACLQLAATPPAAPREVLTRNICTEVWVELRKAKTDKGPQPSKGEKKPAASVGNRSSRGSRNDSSQAPITSKPKDPLKVVGSKQNIKLTLLNKPVEKEKPGGLVSKKRPSADLDAPPAKRPALPPPAQPKTDKKVKKPASTAPASPTKAAPHPAPAPKVQPKAPPPASTPKEKKSTSSRREELLKQLKAVEDAIARKRSKIN</sequence>
<dbReference type="AlphaFoldDB" id="K1RH49"/>
<feature type="compositionally biased region" description="Basic and acidic residues" evidence="1">
    <location>
        <begin position="416"/>
        <end position="425"/>
    </location>
</feature>
<feature type="compositionally biased region" description="Low complexity" evidence="1">
    <location>
        <begin position="289"/>
        <end position="306"/>
    </location>
</feature>
<dbReference type="HOGENOM" id="CLU_278128_0_0_1"/>
<feature type="region of interest" description="Disordered" evidence="1">
    <location>
        <begin position="586"/>
        <end position="623"/>
    </location>
</feature>
<dbReference type="FunCoup" id="K1RH49">
    <property type="interactions" value="1120"/>
</dbReference>